<evidence type="ECO:0000313" key="4">
    <source>
        <dbReference type="Proteomes" id="UP000304382"/>
    </source>
</evidence>
<feature type="compositionally biased region" description="Low complexity" evidence="1">
    <location>
        <begin position="45"/>
        <end position="58"/>
    </location>
</feature>
<accession>A0A4C2EJ17</accession>
<evidence type="ECO:0000256" key="1">
    <source>
        <dbReference type="SAM" id="MobiDB-lite"/>
    </source>
</evidence>
<dbReference type="InterPro" id="IPR011041">
    <property type="entry name" value="Quinoprot_gluc/sorb_DH_b-prop"/>
</dbReference>
<dbReference type="OrthoDB" id="6744at2157"/>
<protein>
    <recommendedName>
        <fullName evidence="2">Glucose/Sorbosone dehydrogenase domain-containing protein</fullName>
    </recommendedName>
</protein>
<evidence type="ECO:0000313" key="3">
    <source>
        <dbReference type="EMBL" id="GCF12593.1"/>
    </source>
</evidence>
<dbReference type="RefSeq" id="WP_137682274.1">
    <property type="nucleotide sequence ID" value="NZ_BIXZ01000001.1"/>
</dbReference>
<dbReference type="PROSITE" id="PS51257">
    <property type="entry name" value="PROKAR_LIPOPROTEIN"/>
    <property type="match status" value="1"/>
</dbReference>
<sequence length="452" mass="47475">MERPSRRRFIQTGLLISVGLAGCATPGGDESDGETATGNGGVGTDGATAGSDGTPAADALDSLELGVETLASGLTSPVGVSVPTEGTTYVVDQPGQLYRVTNGGDLEVALDIRDRVVDVSGYDERGLLGVAFHPDFDGNGRVFLRYSAPQREGTPDSYSHTFVLSSFRVDDGSFDPDSERTVLEIPQPQANHNAGSIAFGPDGYLYVGVGDGGGANDQGTGHADDWYDAVPGGNGQDVTENLLGSILRIDVDSDGDSPYAVPVDNPLVDGDGLDEQYAWGFRNPWRFSFGPDGRLFVADVGQNEYEEVNVVERGGNYGWNVREATHCFGADECPGKTPDGDPLVDPIIEYPHEGGEVSGISVIGGYLYDGADVPALDGHYVFADWRADGRLFVARERDDGLWPVTAVPVADDSFGSNVLSFGRTPAGELLVCTTDAGGVSGDSGAVHRVREA</sequence>
<organism evidence="3 4">
    <name type="scientific">Haloarcula mannanilytica</name>
    <dbReference type="NCBI Taxonomy" id="2509225"/>
    <lineage>
        <taxon>Archaea</taxon>
        <taxon>Methanobacteriati</taxon>
        <taxon>Methanobacteriota</taxon>
        <taxon>Stenosarchaea group</taxon>
        <taxon>Halobacteria</taxon>
        <taxon>Halobacteriales</taxon>
        <taxon>Haloarculaceae</taxon>
        <taxon>Haloarcula</taxon>
    </lineage>
</organism>
<dbReference type="AlphaFoldDB" id="A0A4C2EJ17"/>
<dbReference type="Pfam" id="PF07995">
    <property type="entry name" value="GSDH"/>
    <property type="match status" value="1"/>
</dbReference>
<dbReference type="Proteomes" id="UP000304382">
    <property type="component" value="Unassembled WGS sequence"/>
</dbReference>
<proteinExistence type="predicted"/>
<dbReference type="InterPro" id="IPR012938">
    <property type="entry name" value="Glc/Sorbosone_DH"/>
</dbReference>
<gene>
    <name evidence="3" type="ORF">Harman_05280</name>
</gene>
<dbReference type="PANTHER" id="PTHR19328:SF75">
    <property type="entry name" value="ALDOSE SUGAR DEHYDROGENASE YLII"/>
    <property type="match status" value="1"/>
</dbReference>
<name>A0A4C2EJ17_9EURY</name>
<evidence type="ECO:0000259" key="2">
    <source>
        <dbReference type="Pfam" id="PF07995"/>
    </source>
</evidence>
<keyword evidence="4" id="KW-1185">Reference proteome</keyword>
<dbReference type="EMBL" id="BIXZ01000001">
    <property type="protein sequence ID" value="GCF12593.1"/>
    <property type="molecule type" value="Genomic_DNA"/>
</dbReference>
<dbReference type="PANTHER" id="PTHR19328">
    <property type="entry name" value="HEDGEHOG-INTERACTING PROTEIN"/>
    <property type="match status" value="1"/>
</dbReference>
<dbReference type="InterPro" id="IPR011042">
    <property type="entry name" value="6-blade_b-propeller_TolB-like"/>
</dbReference>
<feature type="region of interest" description="Disordered" evidence="1">
    <location>
        <begin position="25"/>
        <end position="58"/>
    </location>
</feature>
<dbReference type="Gene3D" id="2.120.10.30">
    <property type="entry name" value="TolB, C-terminal domain"/>
    <property type="match status" value="1"/>
</dbReference>
<reference evidence="3 4" key="1">
    <citation type="submission" date="2019-02" db="EMBL/GenBank/DDBJ databases">
        <title>Haloarcula mannanilyticum sp. nov., a mannan degrading haloarchaeon isolated from commercial salt.</title>
        <authorList>
            <person name="Enomoto S."/>
            <person name="Shimane Y."/>
            <person name="Kamekura M."/>
            <person name="Ito T."/>
            <person name="Moriya O."/>
            <person name="Ihara K."/>
            <person name="Takahashi-Ando N."/>
            <person name="Fukushima Y."/>
            <person name="Yoshida Y."/>
            <person name="Usama R."/>
            <person name="Takai K."/>
            <person name="Minegishi H."/>
        </authorList>
    </citation>
    <scope>NUCLEOTIDE SEQUENCE [LARGE SCALE GENOMIC DNA]</scope>
    <source>
        <strain evidence="3 4">MD130-1</strain>
    </source>
</reference>
<feature type="domain" description="Glucose/Sorbosone dehydrogenase" evidence="2">
    <location>
        <begin position="75"/>
        <end position="385"/>
    </location>
</feature>
<dbReference type="SUPFAM" id="SSF50952">
    <property type="entry name" value="Soluble quinoprotein glucose dehydrogenase"/>
    <property type="match status" value="1"/>
</dbReference>
<comment type="caution">
    <text evidence="3">The sequence shown here is derived from an EMBL/GenBank/DDBJ whole genome shotgun (WGS) entry which is preliminary data.</text>
</comment>